<keyword evidence="7" id="KW-1185">Reference proteome</keyword>
<sequence>MGRATRWLRRLWSGKKENKEAKDYSGYGGGEDRREKKRWSFTKPARDTGNVLLGQNATTAAAVEAAWFRSFYSESEKEQSKHAIAVAAATAAAADAAVAAAQAAVAVVRLTSQGGRGAISGGSLERRAAVKIQTAFRGYLAKKALRALKALVKLQALVRGYLVRKQATATLHSMQALIRAQATVRAQRARNLVRNEKRFQPEIRHRRSLERFDESCRSENLSSFHSRRLSASLDSASNGFDRSPKIVEIDTCRPKSSRSSRRANPSVLDPADDFHSSSISSPLPCQIPARISIPDCRNFQDYDWCLAGDKCRLSATAQSTPRYMNSNSNLPVTPAKSMCGADSALRRFTNVPNCPNYMSSTRSFEAKSRSQSAPKQRPEPAGTRMRLPLSEVMLESRASLSGVGMQRSCSRVQEALNFKSAVVGGSIGARSRGRRQRGSSTGTGTRNESRGYASMQAKKALRALKALVKLQALVRGYLVRKQATATLHSMQALIRAQATVRAQRARNLVRNEKRFQPEIRHRRSLERFDESCRSENLSSFHSRRLSASLDSASNGFDRSPKIVEIDTCRPKSSRSSRRANPSVLDPADDFHSSSISSPLPCQIPARISIPDCRNFQDYDWCLAGDKCRLSATAQSTPRYMNSNSNLPVTPAKSMCGADSALRRFTNVPNCPNYMSSTRSFEAKSRSQSAPKQRPEPAGTRMRLPLSEVMLESRASLSGVGMQRSCSRVQEALNFKSAVVGRLDRCSEPGKEAEREFYWHRNS</sequence>
<dbReference type="PANTHER" id="PTHR32295:SF290">
    <property type="entry name" value="OS01G0190500 PROTEIN"/>
    <property type="match status" value="1"/>
</dbReference>
<comment type="subunit">
    <text evidence="3">Binds to multiple calmodulin (CaM) in the presence of Ca(2+) and CaM-like proteins.</text>
</comment>
<keyword evidence="1" id="KW-0112">Calmodulin-binding</keyword>
<evidence type="ECO:0000313" key="6">
    <source>
        <dbReference type="EMBL" id="THU49998.1"/>
    </source>
</evidence>
<evidence type="ECO:0000256" key="3">
    <source>
        <dbReference type="ARBA" id="ARBA00024378"/>
    </source>
</evidence>
<dbReference type="Pfam" id="PF13178">
    <property type="entry name" value="DUF4005"/>
    <property type="match status" value="2"/>
</dbReference>
<feature type="compositionally biased region" description="Polar residues" evidence="4">
    <location>
        <begin position="675"/>
        <end position="690"/>
    </location>
</feature>
<evidence type="ECO:0000259" key="5">
    <source>
        <dbReference type="Pfam" id="PF13178"/>
    </source>
</evidence>
<organism evidence="6 7">
    <name type="scientific">Musa balbisiana</name>
    <name type="common">Banana</name>
    <dbReference type="NCBI Taxonomy" id="52838"/>
    <lineage>
        <taxon>Eukaryota</taxon>
        <taxon>Viridiplantae</taxon>
        <taxon>Streptophyta</taxon>
        <taxon>Embryophyta</taxon>
        <taxon>Tracheophyta</taxon>
        <taxon>Spermatophyta</taxon>
        <taxon>Magnoliopsida</taxon>
        <taxon>Liliopsida</taxon>
        <taxon>Zingiberales</taxon>
        <taxon>Musaceae</taxon>
        <taxon>Musa</taxon>
    </lineage>
</organism>
<dbReference type="GO" id="GO:0005516">
    <property type="term" value="F:calmodulin binding"/>
    <property type="evidence" value="ECO:0007669"/>
    <property type="project" value="UniProtKB-KW"/>
</dbReference>
<dbReference type="PROSITE" id="PS50096">
    <property type="entry name" value="IQ"/>
    <property type="match status" value="5"/>
</dbReference>
<dbReference type="STRING" id="52838.A0A4S8IN83"/>
<dbReference type="Pfam" id="PF00612">
    <property type="entry name" value="IQ"/>
    <property type="match status" value="3"/>
</dbReference>
<comment type="caution">
    <text evidence="6">The sequence shown here is derived from an EMBL/GenBank/DDBJ whole genome shotgun (WGS) entry which is preliminary data.</text>
</comment>
<feature type="region of interest" description="Disordered" evidence="4">
    <location>
        <begin position="675"/>
        <end position="701"/>
    </location>
</feature>
<feature type="domain" description="DUF4005" evidence="5">
    <location>
        <begin position="645"/>
        <end position="717"/>
    </location>
</feature>
<feature type="region of interest" description="Disordered" evidence="4">
    <location>
        <begin position="567"/>
        <end position="595"/>
    </location>
</feature>
<dbReference type="CDD" id="cd23767">
    <property type="entry name" value="IQCD"/>
    <property type="match status" value="1"/>
</dbReference>
<dbReference type="EMBL" id="PYDT01000009">
    <property type="protein sequence ID" value="THU49998.1"/>
    <property type="molecule type" value="Genomic_DNA"/>
</dbReference>
<dbReference type="Gene3D" id="1.20.5.190">
    <property type="match status" value="1"/>
</dbReference>
<feature type="compositionally biased region" description="Polar residues" evidence="4">
    <location>
        <begin position="359"/>
        <end position="374"/>
    </location>
</feature>
<reference evidence="6 7" key="1">
    <citation type="journal article" date="2019" name="Nat. Plants">
        <title>Genome sequencing of Musa balbisiana reveals subgenome evolution and function divergence in polyploid bananas.</title>
        <authorList>
            <person name="Yao X."/>
        </authorList>
    </citation>
    <scope>NUCLEOTIDE SEQUENCE [LARGE SCALE GENOMIC DNA]</scope>
    <source>
        <strain evidence="7">cv. DH-PKW</strain>
        <tissue evidence="6">Leaves</tissue>
    </source>
</reference>
<dbReference type="Proteomes" id="UP000317650">
    <property type="component" value="Chromosome 6"/>
</dbReference>
<accession>A0A4S8IN83</accession>
<dbReference type="InterPro" id="IPR025064">
    <property type="entry name" value="DUF4005"/>
</dbReference>
<feature type="region of interest" description="Disordered" evidence="4">
    <location>
        <begin position="427"/>
        <end position="452"/>
    </location>
</feature>
<evidence type="ECO:0000256" key="1">
    <source>
        <dbReference type="ARBA" id="ARBA00022860"/>
    </source>
</evidence>
<feature type="region of interest" description="Disordered" evidence="4">
    <location>
        <begin position="359"/>
        <end position="385"/>
    </location>
</feature>
<dbReference type="PANTHER" id="PTHR32295">
    <property type="entry name" value="IQ-DOMAIN 5-RELATED"/>
    <property type="match status" value="1"/>
</dbReference>
<evidence type="ECO:0000256" key="2">
    <source>
        <dbReference type="ARBA" id="ARBA00024341"/>
    </source>
</evidence>
<gene>
    <name evidence="6" type="ORF">C4D60_Mb06t15460</name>
</gene>
<dbReference type="SMART" id="SM00015">
    <property type="entry name" value="IQ"/>
    <property type="match status" value="3"/>
</dbReference>
<feature type="region of interest" description="Disordered" evidence="4">
    <location>
        <begin position="251"/>
        <end position="279"/>
    </location>
</feature>
<evidence type="ECO:0000313" key="7">
    <source>
        <dbReference type="Proteomes" id="UP000317650"/>
    </source>
</evidence>
<feature type="domain" description="DUF4005" evidence="5">
    <location>
        <begin position="329"/>
        <end position="401"/>
    </location>
</feature>
<dbReference type="AlphaFoldDB" id="A0A4S8IN83"/>
<evidence type="ECO:0000256" key="4">
    <source>
        <dbReference type="SAM" id="MobiDB-lite"/>
    </source>
</evidence>
<protein>
    <recommendedName>
        <fullName evidence="5">DUF4005 domain-containing protein</fullName>
    </recommendedName>
</protein>
<name>A0A4S8IN83_MUSBA</name>
<proteinExistence type="inferred from homology"/>
<dbReference type="InterPro" id="IPR000048">
    <property type="entry name" value="IQ_motif_EF-hand-BS"/>
</dbReference>
<comment type="similarity">
    <text evidence="2">Belongs to the IQD family.</text>
</comment>